<dbReference type="AlphaFoldDB" id="A0A6N9TDT3"/>
<evidence type="ECO:0000259" key="2">
    <source>
        <dbReference type="SMART" id="SM00226"/>
    </source>
</evidence>
<dbReference type="EMBL" id="JAAAMG010000023">
    <property type="protein sequence ID" value="NDW07028.1"/>
    <property type="molecule type" value="Genomic_DNA"/>
</dbReference>
<dbReference type="PANTHER" id="PTHR43428">
    <property type="entry name" value="ARSENATE REDUCTASE"/>
    <property type="match status" value="1"/>
</dbReference>
<feature type="domain" description="Phosphotyrosine protein phosphatase I" evidence="2">
    <location>
        <begin position="24"/>
        <end position="159"/>
    </location>
</feature>
<dbReference type="SMART" id="SM00226">
    <property type="entry name" value="LMWPc"/>
    <property type="match status" value="1"/>
</dbReference>
<evidence type="ECO:0000313" key="4">
    <source>
        <dbReference type="Proteomes" id="UP000469011"/>
    </source>
</evidence>
<sequence length="159" mass="17428">MSGGPDDERAEADASASHARPKISSVLFLCGMNSIRSPMAEALAKEFLPSTVYIASAGVRLGQRDPFVDTVLAERGLSLGERQPQRYEDMEDGYFDLIVTMAPEAHHVALDATGTSSVEVEFWPMPDPSVVTGSREQILDAYRDVLRRIEARIAGRFGR</sequence>
<evidence type="ECO:0000256" key="1">
    <source>
        <dbReference type="ARBA" id="ARBA00022849"/>
    </source>
</evidence>
<accession>A0A6N9TDT3</accession>
<organism evidence="3 4">
    <name type="scientific">Jiella pacifica</name>
    <dbReference type="NCBI Taxonomy" id="2696469"/>
    <lineage>
        <taxon>Bacteria</taxon>
        <taxon>Pseudomonadati</taxon>
        <taxon>Pseudomonadota</taxon>
        <taxon>Alphaproteobacteria</taxon>
        <taxon>Hyphomicrobiales</taxon>
        <taxon>Aurantimonadaceae</taxon>
        <taxon>Jiella</taxon>
    </lineage>
</organism>
<dbReference type="Proteomes" id="UP000469011">
    <property type="component" value="Unassembled WGS sequence"/>
</dbReference>
<evidence type="ECO:0000313" key="3">
    <source>
        <dbReference type="EMBL" id="NDW07028.1"/>
    </source>
</evidence>
<dbReference type="Gene3D" id="3.40.50.2300">
    <property type="match status" value="1"/>
</dbReference>
<dbReference type="Pfam" id="PF01451">
    <property type="entry name" value="LMWPc"/>
    <property type="match status" value="1"/>
</dbReference>
<dbReference type="PANTHER" id="PTHR43428:SF1">
    <property type="entry name" value="ARSENATE REDUCTASE"/>
    <property type="match status" value="1"/>
</dbReference>
<comment type="caution">
    <text evidence="3">The sequence shown here is derived from an EMBL/GenBank/DDBJ whole genome shotgun (WGS) entry which is preliminary data.</text>
</comment>
<dbReference type="InterPro" id="IPR023485">
    <property type="entry name" value="Ptyr_pPase"/>
</dbReference>
<dbReference type="RefSeq" id="WP_163465487.1">
    <property type="nucleotide sequence ID" value="NZ_JAAAMG010000023.1"/>
</dbReference>
<reference evidence="3 4" key="1">
    <citation type="submission" date="2020-01" db="EMBL/GenBank/DDBJ databases">
        <title>Jiella pacifica sp. nov.</title>
        <authorList>
            <person name="Xue Z."/>
            <person name="Zhu S."/>
            <person name="Chen J."/>
            <person name="Yang J."/>
        </authorList>
    </citation>
    <scope>NUCLEOTIDE SEQUENCE [LARGE SCALE GENOMIC DNA]</scope>
    <source>
        <strain evidence="3 4">40Bstr34</strain>
    </source>
</reference>
<dbReference type="GO" id="GO:0046685">
    <property type="term" value="P:response to arsenic-containing substance"/>
    <property type="evidence" value="ECO:0007669"/>
    <property type="project" value="UniProtKB-KW"/>
</dbReference>
<gene>
    <name evidence="3" type="ORF">GTK09_21670</name>
</gene>
<keyword evidence="1" id="KW-0059">Arsenical resistance</keyword>
<proteinExistence type="predicted"/>
<name>A0A6N9TDT3_9HYPH</name>
<dbReference type="InterPro" id="IPR036196">
    <property type="entry name" value="Ptyr_pPase_sf"/>
</dbReference>
<keyword evidence="4" id="KW-1185">Reference proteome</keyword>
<dbReference type="SUPFAM" id="SSF52788">
    <property type="entry name" value="Phosphotyrosine protein phosphatases I"/>
    <property type="match status" value="1"/>
</dbReference>
<protein>
    <submittedName>
        <fullName evidence="3">Protein-tyrosine-phosphatase</fullName>
    </submittedName>
</protein>